<gene>
    <name evidence="2" type="ORF">M0R45_009905</name>
</gene>
<keyword evidence="1" id="KW-0472">Membrane</keyword>
<proteinExistence type="predicted"/>
<accession>A0AAW1Y623</accession>
<dbReference type="Proteomes" id="UP001457282">
    <property type="component" value="Unassembled WGS sequence"/>
</dbReference>
<dbReference type="EMBL" id="JBEDUW010000002">
    <property type="protein sequence ID" value="KAK9944332.1"/>
    <property type="molecule type" value="Genomic_DNA"/>
</dbReference>
<keyword evidence="1" id="KW-1133">Transmembrane helix</keyword>
<evidence type="ECO:0000256" key="1">
    <source>
        <dbReference type="SAM" id="Phobius"/>
    </source>
</evidence>
<evidence type="ECO:0000313" key="3">
    <source>
        <dbReference type="Proteomes" id="UP001457282"/>
    </source>
</evidence>
<organism evidence="2 3">
    <name type="scientific">Rubus argutus</name>
    <name type="common">Southern blackberry</name>
    <dbReference type="NCBI Taxonomy" id="59490"/>
    <lineage>
        <taxon>Eukaryota</taxon>
        <taxon>Viridiplantae</taxon>
        <taxon>Streptophyta</taxon>
        <taxon>Embryophyta</taxon>
        <taxon>Tracheophyta</taxon>
        <taxon>Spermatophyta</taxon>
        <taxon>Magnoliopsida</taxon>
        <taxon>eudicotyledons</taxon>
        <taxon>Gunneridae</taxon>
        <taxon>Pentapetalae</taxon>
        <taxon>rosids</taxon>
        <taxon>fabids</taxon>
        <taxon>Rosales</taxon>
        <taxon>Rosaceae</taxon>
        <taxon>Rosoideae</taxon>
        <taxon>Rosoideae incertae sedis</taxon>
        <taxon>Rubus</taxon>
    </lineage>
</organism>
<comment type="caution">
    <text evidence="2">The sequence shown here is derived from an EMBL/GenBank/DDBJ whole genome shotgun (WGS) entry which is preliminary data.</text>
</comment>
<keyword evidence="1" id="KW-0812">Transmembrane</keyword>
<evidence type="ECO:0008006" key="4">
    <source>
        <dbReference type="Google" id="ProtNLM"/>
    </source>
</evidence>
<feature type="transmembrane region" description="Helical" evidence="1">
    <location>
        <begin position="128"/>
        <end position="151"/>
    </location>
</feature>
<sequence length="169" mass="17227">MLFGLVVILGSRGSSLNLGSEDLARLVAGVGDPLGGLTHGTDLTVGCGSFDTEIVLLNSLISDDGVFMCGLPLQSVFVGIVGGGVDSGGFDDGVLWLDKVDGVNGLASCLEASGGAGGLVSWLAAVNLFVWMLLGLVQWFLGLGLLFWTWVCVFNFSVLTDGGPAASSV</sequence>
<name>A0AAW1Y623_RUBAR</name>
<protein>
    <recommendedName>
        <fullName evidence="4">NADH dehydrogenase subunit 6</fullName>
    </recommendedName>
</protein>
<dbReference type="AlphaFoldDB" id="A0AAW1Y623"/>
<evidence type="ECO:0000313" key="2">
    <source>
        <dbReference type="EMBL" id="KAK9944332.1"/>
    </source>
</evidence>
<keyword evidence="3" id="KW-1185">Reference proteome</keyword>
<reference evidence="2 3" key="1">
    <citation type="journal article" date="2023" name="G3 (Bethesda)">
        <title>A chromosome-length genome assembly and annotation of blackberry (Rubus argutus, cv. 'Hillquist').</title>
        <authorList>
            <person name="Bruna T."/>
            <person name="Aryal R."/>
            <person name="Dudchenko O."/>
            <person name="Sargent D.J."/>
            <person name="Mead D."/>
            <person name="Buti M."/>
            <person name="Cavallini A."/>
            <person name="Hytonen T."/>
            <person name="Andres J."/>
            <person name="Pham M."/>
            <person name="Weisz D."/>
            <person name="Mascagni F."/>
            <person name="Usai G."/>
            <person name="Natali L."/>
            <person name="Bassil N."/>
            <person name="Fernandez G.E."/>
            <person name="Lomsadze A."/>
            <person name="Armour M."/>
            <person name="Olukolu B."/>
            <person name="Poorten T."/>
            <person name="Britton C."/>
            <person name="Davik J."/>
            <person name="Ashrafi H."/>
            <person name="Aiden E.L."/>
            <person name="Borodovsky M."/>
            <person name="Worthington M."/>
        </authorList>
    </citation>
    <scope>NUCLEOTIDE SEQUENCE [LARGE SCALE GENOMIC DNA]</scope>
    <source>
        <strain evidence="2">PI 553951</strain>
    </source>
</reference>